<gene>
    <name evidence="1" type="ORF">MRB53_013725</name>
</gene>
<dbReference type="EMBL" id="CM056812">
    <property type="protein sequence ID" value="KAJ8617539.1"/>
    <property type="molecule type" value="Genomic_DNA"/>
</dbReference>
<evidence type="ECO:0000313" key="1">
    <source>
        <dbReference type="EMBL" id="KAJ8617539.1"/>
    </source>
</evidence>
<reference evidence="1 2" key="1">
    <citation type="journal article" date="2022" name="Hortic Res">
        <title>A haplotype resolved chromosomal level avocado genome allows analysis of novel avocado genes.</title>
        <authorList>
            <person name="Nath O."/>
            <person name="Fletcher S.J."/>
            <person name="Hayward A."/>
            <person name="Shaw L.M."/>
            <person name="Masouleh A.K."/>
            <person name="Furtado A."/>
            <person name="Henry R.J."/>
            <person name="Mitter N."/>
        </authorList>
    </citation>
    <scope>NUCLEOTIDE SEQUENCE [LARGE SCALE GENOMIC DNA]</scope>
    <source>
        <strain evidence="2">cv. Hass</strain>
    </source>
</reference>
<dbReference type="Proteomes" id="UP001234297">
    <property type="component" value="Chromosome 4"/>
</dbReference>
<proteinExistence type="predicted"/>
<evidence type="ECO:0000313" key="2">
    <source>
        <dbReference type="Proteomes" id="UP001234297"/>
    </source>
</evidence>
<comment type="caution">
    <text evidence="1">The sequence shown here is derived from an EMBL/GenBank/DDBJ whole genome shotgun (WGS) entry which is preliminary data.</text>
</comment>
<keyword evidence="2" id="KW-1185">Reference proteome</keyword>
<name>A0ACC2K8V1_PERAE</name>
<organism evidence="1 2">
    <name type="scientific">Persea americana</name>
    <name type="common">Avocado</name>
    <dbReference type="NCBI Taxonomy" id="3435"/>
    <lineage>
        <taxon>Eukaryota</taxon>
        <taxon>Viridiplantae</taxon>
        <taxon>Streptophyta</taxon>
        <taxon>Embryophyta</taxon>
        <taxon>Tracheophyta</taxon>
        <taxon>Spermatophyta</taxon>
        <taxon>Magnoliopsida</taxon>
        <taxon>Magnoliidae</taxon>
        <taxon>Laurales</taxon>
        <taxon>Lauraceae</taxon>
        <taxon>Persea</taxon>
    </lineage>
</organism>
<accession>A0ACC2K8V1</accession>
<sequence>MEKRKEEGGDDSDGWVEDALQTDFMVANMLMRLSGQGRPPQKWLRRLPRTTQLHPSNGATRVKELEESARASPTTPLSFSGSSSHSACDDPSRPAKRSRLDDSSQSDKPPTCAATATTDTRLKIVPPKTAKGLKTNPRKKKTVSELKQEENSLLMDKANLIKELEALQDIRKDLMLKNERLKKQKLNMDSQLAVKSSGKTNSNHHPPLPPVKTAKAASNPPPRVVFEIPDLNSVPPEEES</sequence>
<protein>
    <submittedName>
        <fullName evidence="1">Uncharacterized protein</fullName>
    </submittedName>
</protein>